<dbReference type="EMBL" id="VLKT01000041">
    <property type="protein sequence ID" value="TWI27967.1"/>
    <property type="molecule type" value="Genomic_DNA"/>
</dbReference>
<evidence type="ECO:0000313" key="2">
    <source>
        <dbReference type="Proteomes" id="UP000317122"/>
    </source>
</evidence>
<comment type="caution">
    <text evidence="1">The sequence shown here is derived from an EMBL/GenBank/DDBJ whole genome shotgun (WGS) entry which is preliminary data.</text>
</comment>
<evidence type="ECO:0000313" key="1">
    <source>
        <dbReference type="EMBL" id="TWI27967.1"/>
    </source>
</evidence>
<dbReference type="AlphaFoldDB" id="A0A562N740"/>
<dbReference type="Proteomes" id="UP000317122">
    <property type="component" value="Unassembled WGS sequence"/>
</dbReference>
<reference evidence="1 2" key="1">
    <citation type="journal article" date="2015" name="Stand. Genomic Sci.">
        <title>Genomic Encyclopedia of Bacterial and Archaeal Type Strains, Phase III: the genomes of soil and plant-associated and newly described type strains.</title>
        <authorList>
            <person name="Whitman W.B."/>
            <person name="Woyke T."/>
            <person name="Klenk H.P."/>
            <person name="Zhou Y."/>
            <person name="Lilburn T.G."/>
            <person name="Beck B.J."/>
            <person name="De Vos P."/>
            <person name="Vandamme P."/>
            <person name="Eisen J.A."/>
            <person name="Garrity G."/>
            <person name="Hugenholtz P."/>
            <person name="Kyrpides N.C."/>
        </authorList>
    </citation>
    <scope>NUCLEOTIDE SEQUENCE [LARGE SCALE GENOMIC DNA]</scope>
    <source>
        <strain evidence="1 2">CGMCC 1.2546</strain>
    </source>
</reference>
<organism evidence="1 2">
    <name type="scientific">Mesorhizobium tianshanense</name>
    <dbReference type="NCBI Taxonomy" id="39844"/>
    <lineage>
        <taxon>Bacteria</taxon>
        <taxon>Pseudomonadati</taxon>
        <taxon>Pseudomonadota</taxon>
        <taxon>Alphaproteobacteria</taxon>
        <taxon>Hyphomicrobiales</taxon>
        <taxon>Phyllobacteriaceae</taxon>
        <taxon>Mesorhizobium</taxon>
    </lineage>
</organism>
<protein>
    <submittedName>
        <fullName evidence="1">Uncharacterized protein</fullName>
    </submittedName>
</protein>
<proteinExistence type="predicted"/>
<dbReference type="RefSeq" id="WP_284209614.1">
    <property type="nucleotide sequence ID" value="NZ_BSPF01000103.1"/>
</dbReference>
<accession>A0A562N740</accession>
<sequence length="54" mass="6141">MLANSTRKRTSSGDLLTALSISDRKPFTQFFAACLKVRQTLRPIEAFMTLVRDH</sequence>
<gene>
    <name evidence="1" type="ORF">IQ26_05442</name>
</gene>
<name>A0A562N740_9HYPH</name>
<keyword evidence="2" id="KW-1185">Reference proteome</keyword>